<proteinExistence type="predicted"/>
<dbReference type="Proteomes" id="UP001150238">
    <property type="component" value="Unassembled WGS sequence"/>
</dbReference>
<dbReference type="AlphaFoldDB" id="A0A9W9ARC8"/>
<evidence type="ECO:0000313" key="1">
    <source>
        <dbReference type="EMBL" id="KAJ4488889.1"/>
    </source>
</evidence>
<reference evidence="1" key="2">
    <citation type="journal article" date="2023" name="Proc. Natl. Acad. Sci. U.S.A.">
        <title>A global phylogenomic analysis of the shiitake genus Lentinula.</title>
        <authorList>
            <person name="Sierra-Patev S."/>
            <person name="Min B."/>
            <person name="Naranjo-Ortiz M."/>
            <person name="Looney B."/>
            <person name="Konkel Z."/>
            <person name="Slot J.C."/>
            <person name="Sakamoto Y."/>
            <person name="Steenwyk J.L."/>
            <person name="Rokas A."/>
            <person name="Carro J."/>
            <person name="Camarero S."/>
            <person name="Ferreira P."/>
            <person name="Molpeceres G."/>
            <person name="Ruiz-Duenas F.J."/>
            <person name="Serrano A."/>
            <person name="Henrissat B."/>
            <person name="Drula E."/>
            <person name="Hughes K.W."/>
            <person name="Mata J.L."/>
            <person name="Ishikawa N.K."/>
            <person name="Vargas-Isla R."/>
            <person name="Ushijima S."/>
            <person name="Smith C.A."/>
            <person name="Donoghue J."/>
            <person name="Ahrendt S."/>
            <person name="Andreopoulos W."/>
            <person name="He G."/>
            <person name="LaButti K."/>
            <person name="Lipzen A."/>
            <person name="Ng V."/>
            <person name="Riley R."/>
            <person name="Sandor L."/>
            <person name="Barry K."/>
            <person name="Martinez A.T."/>
            <person name="Xiao Y."/>
            <person name="Gibbons J.G."/>
            <person name="Terashima K."/>
            <person name="Grigoriev I.V."/>
            <person name="Hibbett D."/>
        </authorList>
    </citation>
    <scope>NUCLEOTIDE SEQUENCE</scope>
    <source>
        <strain evidence="1">Sp2 HRB7682 ss15</strain>
    </source>
</reference>
<dbReference type="Gene3D" id="3.80.10.10">
    <property type="entry name" value="Ribonuclease Inhibitor"/>
    <property type="match status" value="1"/>
</dbReference>
<protein>
    <submittedName>
        <fullName evidence="1">Uncharacterized protein</fullName>
    </submittedName>
</protein>
<dbReference type="SUPFAM" id="SSF52047">
    <property type="entry name" value="RNI-like"/>
    <property type="match status" value="1"/>
</dbReference>
<evidence type="ECO:0000313" key="2">
    <source>
        <dbReference type="Proteomes" id="UP001150238"/>
    </source>
</evidence>
<sequence>MVTEGGKWVRYVGNLCYIQYDCDKKDVRGETVTEWRAGYESVCTKLRAPAYEYIFKNLGMNDIPALVHAADTWTEEGGRVFVLVKRLQVGKQGQITSRGNVHNDISNDERTRRLFIDNVSKMRNLTELVVTNEAISSSIVSLASNLPNLRILSLEGVCIPGADVEMFTDDVQAQHVRLVNICWHGRKRDGDVIRACKKLKTLEVSWDKKWKDVNDSCEKWSNVTCESMTIYSNRSAWSIAPAEQDDERRTLIAWLRLFKNTKSLHIRGWIPQFRDADAMQDPLSNTMEELVAPMRFLKLSRRLSNLKSIKVSDVGLKSGEVDETTLSVGRVTTMEVNVFTSDKEILCRMLGALNNIRKLKVHICDDVIDTDDVLESVADMLDFNPPIEKLTITANDTLRTNITHEHFRKFKQLCGGLQHIEIGDRLWTIKQGAWNEQIGEC</sequence>
<gene>
    <name evidence="1" type="ORF">C8J55DRAFT_487089</name>
</gene>
<dbReference type="InterPro" id="IPR032675">
    <property type="entry name" value="LRR_dom_sf"/>
</dbReference>
<organism evidence="1 2">
    <name type="scientific">Lentinula lateritia</name>
    <dbReference type="NCBI Taxonomy" id="40482"/>
    <lineage>
        <taxon>Eukaryota</taxon>
        <taxon>Fungi</taxon>
        <taxon>Dikarya</taxon>
        <taxon>Basidiomycota</taxon>
        <taxon>Agaricomycotina</taxon>
        <taxon>Agaricomycetes</taxon>
        <taxon>Agaricomycetidae</taxon>
        <taxon>Agaricales</taxon>
        <taxon>Marasmiineae</taxon>
        <taxon>Omphalotaceae</taxon>
        <taxon>Lentinula</taxon>
    </lineage>
</organism>
<name>A0A9W9ARC8_9AGAR</name>
<reference evidence="1" key="1">
    <citation type="submission" date="2022-08" db="EMBL/GenBank/DDBJ databases">
        <authorList>
            <consortium name="DOE Joint Genome Institute"/>
            <person name="Min B."/>
            <person name="Riley R."/>
            <person name="Sierra-Patev S."/>
            <person name="Naranjo-Ortiz M."/>
            <person name="Looney B."/>
            <person name="Konkel Z."/>
            <person name="Slot J.C."/>
            <person name="Sakamoto Y."/>
            <person name="Steenwyk J.L."/>
            <person name="Rokas A."/>
            <person name="Carro J."/>
            <person name="Camarero S."/>
            <person name="Ferreira P."/>
            <person name="Molpeceres G."/>
            <person name="Ruiz-Duenas F.J."/>
            <person name="Serrano A."/>
            <person name="Henrissat B."/>
            <person name="Drula E."/>
            <person name="Hughes K.W."/>
            <person name="Mata J.L."/>
            <person name="Ishikawa N.K."/>
            <person name="Vargas-Isla R."/>
            <person name="Ushijima S."/>
            <person name="Smith C.A."/>
            <person name="Ahrendt S."/>
            <person name="Andreopoulos W."/>
            <person name="He G."/>
            <person name="Labutti K."/>
            <person name="Lipzen A."/>
            <person name="Ng V."/>
            <person name="Sandor L."/>
            <person name="Barry K."/>
            <person name="Martinez A.T."/>
            <person name="Xiao Y."/>
            <person name="Gibbons J.G."/>
            <person name="Terashima K."/>
            <person name="Hibbett D.S."/>
            <person name="Grigoriev I.V."/>
        </authorList>
    </citation>
    <scope>NUCLEOTIDE SEQUENCE</scope>
    <source>
        <strain evidence="1">Sp2 HRB7682 ss15</strain>
    </source>
</reference>
<comment type="caution">
    <text evidence="1">The sequence shown here is derived from an EMBL/GenBank/DDBJ whole genome shotgun (WGS) entry which is preliminary data.</text>
</comment>
<dbReference type="EMBL" id="JANVFS010000008">
    <property type="protein sequence ID" value="KAJ4488889.1"/>
    <property type="molecule type" value="Genomic_DNA"/>
</dbReference>
<accession>A0A9W9ARC8</accession>